<evidence type="ECO:0000313" key="2">
    <source>
        <dbReference type="EMBL" id="GBP13075.1"/>
    </source>
</evidence>
<evidence type="ECO:0000313" key="3">
    <source>
        <dbReference type="Proteomes" id="UP000299102"/>
    </source>
</evidence>
<proteinExistence type="predicted"/>
<gene>
    <name evidence="2" type="ORF">EVAR_93049_1</name>
</gene>
<sequence>MRAKPRAESGRRRVPGGGALRPSITGRLSSQLQPNLRRAFGLAHAARNKFYRLVARLTHAPRAQEKGAASFSRATAVTRRSYRSYEICPCERILIESVAYVLRPSRGGARVSRARVGSNPAGGNAAAGATGRPADRSIKLGVASNDSTEYRADPAADNSTPNICQDYADGRARADGRTFAGDVCTPDLSKGTFPFLAARGALDAGEG</sequence>
<reference evidence="2 3" key="1">
    <citation type="journal article" date="2019" name="Commun. Biol.">
        <title>The bagworm genome reveals a unique fibroin gene that provides high tensile strength.</title>
        <authorList>
            <person name="Kono N."/>
            <person name="Nakamura H."/>
            <person name="Ohtoshi R."/>
            <person name="Tomita M."/>
            <person name="Numata K."/>
            <person name="Arakawa K."/>
        </authorList>
    </citation>
    <scope>NUCLEOTIDE SEQUENCE [LARGE SCALE GENOMIC DNA]</scope>
</reference>
<evidence type="ECO:0000256" key="1">
    <source>
        <dbReference type="SAM" id="MobiDB-lite"/>
    </source>
</evidence>
<organism evidence="2 3">
    <name type="scientific">Eumeta variegata</name>
    <name type="common">Bagworm moth</name>
    <name type="synonym">Eumeta japonica</name>
    <dbReference type="NCBI Taxonomy" id="151549"/>
    <lineage>
        <taxon>Eukaryota</taxon>
        <taxon>Metazoa</taxon>
        <taxon>Ecdysozoa</taxon>
        <taxon>Arthropoda</taxon>
        <taxon>Hexapoda</taxon>
        <taxon>Insecta</taxon>
        <taxon>Pterygota</taxon>
        <taxon>Neoptera</taxon>
        <taxon>Endopterygota</taxon>
        <taxon>Lepidoptera</taxon>
        <taxon>Glossata</taxon>
        <taxon>Ditrysia</taxon>
        <taxon>Tineoidea</taxon>
        <taxon>Psychidae</taxon>
        <taxon>Oiketicinae</taxon>
        <taxon>Eumeta</taxon>
    </lineage>
</organism>
<dbReference type="EMBL" id="BGZK01000055">
    <property type="protein sequence ID" value="GBP13075.1"/>
    <property type="molecule type" value="Genomic_DNA"/>
</dbReference>
<name>A0A4C1TG40_EUMVA</name>
<feature type="compositionally biased region" description="Basic and acidic residues" evidence="1">
    <location>
        <begin position="1"/>
        <end position="11"/>
    </location>
</feature>
<comment type="caution">
    <text evidence="2">The sequence shown here is derived from an EMBL/GenBank/DDBJ whole genome shotgun (WGS) entry which is preliminary data.</text>
</comment>
<dbReference type="Proteomes" id="UP000299102">
    <property type="component" value="Unassembled WGS sequence"/>
</dbReference>
<accession>A0A4C1TG40</accession>
<feature type="region of interest" description="Disordered" evidence="1">
    <location>
        <begin position="1"/>
        <end position="25"/>
    </location>
</feature>
<dbReference type="AlphaFoldDB" id="A0A4C1TG40"/>
<protein>
    <submittedName>
        <fullName evidence="2">Uncharacterized protein</fullName>
    </submittedName>
</protein>
<feature type="region of interest" description="Disordered" evidence="1">
    <location>
        <begin position="112"/>
        <end position="132"/>
    </location>
</feature>
<keyword evidence="3" id="KW-1185">Reference proteome</keyword>